<proteinExistence type="predicted"/>
<reference evidence="1 2" key="1">
    <citation type="submission" date="2016-01" db="EMBL/GenBank/DDBJ databases">
        <title>The new phylogeny of the genus Mycobacterium.</title>
        <authorList>
            <person name="Tarcisio F."/>
            <person name="Conor M."/>
            <person name="Antonella G."/>
            <person name="Elisabetta G."/>
            <person name="Giulia F.S."/>
            <person name="Sara T."/>
            <person name="Anna F."/>
            <person name="Clotilde B."/>
            <person name="Roberto B."/>
            <person name="Veronica D.S."/>
            <person name="Fabio R."/>
            <person name="Monica P."/>
            <person name="Olivier J."/>
            <person name="Enrico T."/>
            <person name="Nicola S."/>
        </authorList>
    </citation>
    <scope>NUCLEOTIDE SEQUENCE [LARGE SCALE GENOMIC DNA]</scope>
    <source>
        <strain evidence="1 2">DSM 45166</strain>
    </source>
</reference>
<dbReference type="Pfam" id="PF08843">
    <property type="entry name" value="AbiEii"/>
    <property type="match status" value="1"/>
</dbReference>
<evidence type="ECO:0008006" key="3">
    <source>
        <dbReference type="Google" id="ProtNLM"/>
    </source>
</evidence>
<dbReference type="AlphaFoldDB" id="A0A1X1Y1N5"/>
<gene>
    <name evidence="1" type="ORF">AWC14_02105</name>
</gene>
<evidence type="ECO:0000313" key="2">
    <source>
        <dbReference type="Proteomes" id="UP000193487"/>
    </source>
</evidence>
<accession>A0A1X1Y1N5</accession>
<dbReference type="RefSeq" id="WP_045374997.1">
    <property type="nucleotide sequence ID" value="NZ_BBKA01000019.1"/>
</dbReference>
<sequence>MSWADEYTSERAFWVALRTRAARQARTERTQPSHELLRQFVIQRFMARLFTPSHTSWVVAGGIGMLIRVPGARATRDLDLTTTDPHSGERQHVLDDLAPHTGVSELDPFAFTIDADEPFTGVMRGTKLRVTATIGAEQAAIFGLDIAADAVRISDIEHNRPQPVVPGIRGLSPIPAIPLFPLASQIADKVIGVTFRDDQGRSANRYRDLVDLALYAGDVDVDADQLREALRVRAAARSQPLPTHIEIPETWETPYRRVAAKTTLQPALHNAATAAEAIGAWLNPVLSGDLESGYVWDHQSGEWRHAREPAARHGRVWVRPHMRDGRPITDYFRRRPRH</sequence>
<dbReference type="OrthoDB" id="4084402at2"/>
<comment type="caution">
    <text evidence="1">The sequence shown here is derived from an EMBL/GenBank/DDBJ whole genome shotgun (WGS) entry which is preliminary data.</text>
</comment>
<dbReference type="Proteomes" id="UP000193487">
    <property type="component" value="Unassembled WGS sequence"/>
</dbReference>
<evidence type="ECO:0000313" key="1">
    <source>
        <dbReference type="EMBL" id="ORW05017.1"/>
    </source>
</evidence>
<organism evidence="1 2">
    <name type="scientific">Mycobacterium kyorinense</name>
    <dbReference type="NCBI Taxonomy" id="487514"/>
    <lineage>
        <taxon>Bacteria</taxon>
        <taxon>Bacillati</taxon>
        <taxon>Actinomycetota</taxon>
        <taxon>Actinomycetes</taxon>
        <taxon>Mycobacteriales</taxon>
        <taxon>Mycobacteriaceae</taxon>
        <taxon>Mycobacterium</taxon>
    </lineage>
</organism>
<keyword evidence="2" id="KW-1185">Reference proteome</keyword>
<protein>
    <recommendedName>
        <fullName evidence="3">Nucleotidyl transferase AbiEii/AbiGii toxin family protein</fullName>
    </recommendedName>
</protein>
<name>A0A1X1Y1N5_9MYCO</name>
<dbReference type="EMBL" id="LQPE01000094">
    <property type="protein sequence ID" value="ORW05017.1"/>
    <property type="molecule type" value="Genomic_DNA"/>
</dbReference>
<dbReference type="InterPro" id="IPR014942">
    <property type="entry name" value="AbiEii"/>
</dbReference>